<dbReference type="Proteomes" id="UP000218824">
    <property type="component" value="Chromosome"/>
</dbReference>
<dbReference type="EMBL" id="AP014940">
    <property type="protein sequence ID" value="BAV99576.1"/>
    <property type="molecule type" value="Genomic_DNA"/>
</dbReference>
<dbReference type="KEGG" id="lem:LEN_4089"/>
<sequence>MRSTATRLLLSLALLPLALLSGASLAQTKTVVPLGGNAFITRTAPAGEELVDDTGLHNWSSKQAVASVYFYVKRPGQLNLSLVGGLNGATRSTVEVSVEGQRRLAVLASGATTFPAGRFEVSRPGYVKVDLRGVRSDGDYYGDISALEVGGSATSAGLVFANDPANFYWSRRGPSGHLGFSVPDNTEYFYSEVTVPRGHDHIGTYFMANGFNGGYSGIQVNSASERRVLFSVWDSPTGKTTLLKKGADVVAQDFGGEGTGGQSFLRYDWKPGQTYRFITRAHPDGNGSTLYSAWFGLPCANGRRDCPWKFIATWKYDGASTYQKGVYSFIECFNPALGYLDRKAWYGNQWAVSNTGAWTEMTSARFTVDATASNRQRLDITGGAAAPAFYLRNTGFFSRAEAAGTVFTRQRSHTRPNVNLAALPEPAL</sequence>
<name>A0AAU9AM49_LYSEN</name>
<dbReference type="Pfam" id="PF11958">
    <property type="entry name" value="DUF3472"/>
    <property type="match status" value="1"/>
</dbReference>
<dbReference type="Pfam" id="PF16871">
    <property type="entry name" value="DUF5077"/>
    <property type="match status" value="1"/>
</dbReference>
<evidence type="ECO:0000313" key="3">
    <source>
        <dbReference type="EMBL" id="BAV99576.1"/>
    </source>
</evidence>
<feature type="domain" description="DUF5077" evidence="2">
    <location>
        <begin position="32"/>
        <end position="154"/>
    </location>
</feature>
<evidence type="ECO:0000313" key="4">
    <source>
        <dbReference type="Proteomes" id="UP000218824"/>
    </source>
</evidence>
<evidence type="ECO:0000256" key="1">
    <source>
        <dbReference type="SAM" id="SignalP"/>
    </source>
</evidence>
<dbReference type="InterPro" id="IPR021862">
    <property type="entry name" value="DUF3472"/>
</dbReference>
<accession>A0AAU9AM49</accession>
<evidence type="ECO:0000259" key="2">
    <source>
        <dbReference type="Pfam" id="PF16871"/>
    </source>
</evidence>
<keyword evidence="1" id="KW-0732">Signal</keyword>
<reference evidence="3 4" key="1">
    <citation type="journal article" date="2017" name="DNA Res.">
        <title>Complete genome sequence and expression profile of the commercial lytic enzyme producer Lysobacter enzymogenes M497-1.</title>
        <authorList>
            <person name="Takami H."/>
            <person name="Toyoda A."/>
            <person name="Uchiyama I."/>
            <person name="Itoh T."/>
            <person name="Takaki Y."/>
            <person name="Arai W."/>
            <person name="Nishi S."/>
            <person name="Kawai M."/>
            <person name="Shinya K."/>
            <person name="Ikeda H."/>
        </authorList>
    </citation>
    <scope>NUCLEOTIDE SEQUENCE [LARGE SCALE GENOMIC DNA]</scope>
    <source>
        <strain evidence="3 4">M497-1</strain>
    </source>
</reference>
<feature type="signal peptide" evidence="1">
    <location>
        <begin position="1"/>
        <end position="26"/>
    </location>
</feature>
<gene>
    <name evidence="3" type="ORF">LEN_4089</name>
</gene>
<feature type="chain" id="PRO_5043806929" description="DUF5077 domain-containing protein" evidence="1">
    <location>
        <begin position="27"/>
        <end position="428"/>
    </location>
</feature>
<dbReference type="RefSeq" id="WP_096380316.1">
    <property type="nucleotide sequence ID" value="NZ_AP014940.1"/>
</dbReference>
<organism evidence="3 4">
    <name type="scientific">Lysobacter enzymogenes</name>
    <dbReference type="NCBI Taxonomy" id="69"/>
    <lineage>
        <taxon>Bacteria</taxon>
        <taxon>Pseudomonadati</taxon>
        <taxon>Pseudomonadota</taxon>
        <taxon>Gammaproteobacteria</taxon>
        <taxon>Lysobacterales</taxon>
        <taxon>Lysobacteraceae</taxon>
        <taxon>Lysobacter</taxon>
    </lineage>
</organism>
<dbReference type="AlphaFoldDB" id="A0AAU9AM49"/>
<protein>
    <recommendedName>
        <fullName evidence="2">DUF5077 domain-containing protein</fullName>
    </recommendedName>
</protein>
<dbReference type="InterPro" id="IPR031712">
    <property type="entry name" value="DUF5077"/>
</dbReference>
<proteinExistence type="predicted"/>
<dbReference type="GeneID" id="83065883"/>